<comment type="cofactor">
    <cofactor evidence="5">
        <name>[2Fe-2S] cluster</name>
        <dbReference type="ChEBI" id="CHEBI:190135"/>
    </cofactor>
</comment>
<dbReference type="SUPFAM" id="SSF50022">
    <property type="entry name" value="ISP domain"/>
    <property type="match status" value="1"/>
</dbReference>
<evidence type="ECO:0000256" key="1">
    <source>
        <dbReference type="ARBA" id="ARBA00022714"/>
    </source>
</evidence>
<keyword evidence="2" id="KW-0479">Metal-binding</keyword>
<reference evidence="8 9" key="1">
    <citation type="journal article" date="2014" name="BMC Genomics">
        <title>Comparison of environmental and isolate Sulfobacillus genomes reveals diverse carbon, sulfur, nitrogen, and hydrogen metabolisms.</title>
        <authorList>
            <person name="Justice N.B."/>
            <person name="Norman A."/>
            <person name="Brown C.T."/>
            <person name="Singh A."/>
            <person name="Thomas B.C."/>
            <person name="Banfield J.F."/>
        </authorList>
    </citation>
    <scope>NUCLEOTIDE SEQUENCE [LARGE SCALE GENOMIC DNA]</scope>
    <source>
        <strain evidence="8">AMDSBA4</strain>
    </source>
</reference>
<sequence>MQMEQAQRREEDYIAVGASGDLKEEQMMVCVVKNQPVLIIRNHHNLYAISGVCSHAYSELIDGELEGDKIYCSLHFACFDIRTGMPLEGPANKPLRTFEVKEDEGKIWVRE</sequence>
<dbReference type="InterPro" id="IPR017941">
    <property type="entry name" value="Rieske_2Fe-2S"/>
</dbReference>
<evidence type="ECO:0000256" key="6">
    <source>
        <dbReference type="ARBA" id="ARBA00038001"/>
    </source>
</evidence>
<evidence type="ECO:0000256" key="4">
    <source>
        <dbReference type="ARBA" id="ARBA00023014"/>
    </source>
</evidence>
<dbReference type="InterPro" id="IPR036922">
    <property type="entry name" value="Rieske_2Fe-2S_sf"/>
</dbReference>
<feature type="domain" description="Rieske" evidence="7">
    <location>
        <begin position="14"/>
        <end position="109"/>
    </location>
</feature>
<protein>
    <submittedName>
        <fullName evidence="8">Rieske (2Fe-2S) protein</fullName>
    </submittedName>
</protein>
<dbReference type="Pfam" id="PF00355">
    <property type="entry name" value="Rieske"/>
    <property type="match status" value="1"/>
</dbReference>
<proteinExistence type="inferred from homology"/>
<evidence type="ECO:0000259" key="7">
    <source>
        <dbReference type="PROSITE" id="PS51296"/>
    </source>
</evidence>
<dbReference type="Gene3D" id="2.102.10.10">
    <property type="entry name" value="Rieske [2Fe-2S] iron-sulphur domain"/>
    <property type="match status" value="1"/>
</dbReference>
<dbReference type="EMBL" id="PXYW01000033">
    <property type="protein sequence ID" value="PSR32685.1"/>
    <property type="molecule type" value="Genomic_DNA"/>
</dbReference>
<dbReference type="AlphaFoldDB" id="A0A2T2XDW1"/>
<evidence type="ECO:0000256" key="3">
    <source>
        <dbReference type="ARBA" id="ARBA00023004"/>
    </source>
</evidence>
<evidence type="ECO:0000256" key="5">
    <source>
        <dbReference type="ARBA" id="ARBA00034078"/>
    </source>
</evidence>
<dbReference type="Proteomes" id="UP000242972">
    <property type="component" value="Unassembled WGS sequence"/>
</dbReference>
<dbReference type="PANTHER" id="PTHR21496:SF0">
    <property type="entry name" value="RIESKE DOMAIN-CONTAINING PROTEIN"/>
    <property type="match status" value="1"/>
</dbReference>
<dbReference type="GO" id="GO:0016705">
    <property type="term" value="F:oxidoreductase activity, acting on paired donors, with incorporation or reduction of molecular oxygen"/>
    <property type="evidence" value="ECO:0007669"/>
    <property type="project" value="UniProtKB-ARBA"/>
</dbReference>
<dbReference type="CDD" id="cd03528">
    <property type="entry name" value="Rieske_RO_ferredoxin"/>
    <property type="match status" value="1"/>
</dbReference>
<gene>
    <name evidence="8" type="ORF">C7B46_13065</name>
</gene>
<evidence type="ECO:0000313" key="9">
    <source>
        <dbReference type="Proteomes" id="UP000242972"/>
    </source>
</evidence>
<evidence type="ECO:0000313" key="8">
    <source>
        <dbReference type="EMBL" id="PSR32685.1"/>
    </source>
</evidence>
<dbReference type="GO" id="GO:0004497">
    <property type="term" value="F:monooxygenase activity"/>
    <property type="evidence" value="ECO:0007669"/>
    <property type="project" value="UniProtKB-ARBA"/>
</dbReference>
<comment type="similarity">
    <text evidence="6">Belongs to the bacterial ring-hydroxylating dioxygenase ferredoxin component family.</text>
</comment>
<dbReference type="GO" id="GO:0046872">
    <property type="term" value="F:metal ion binding"/>
    <property type="evidence" value="ECO:0007669"/>
    <property type="project" value="UniProtKB-KW"/>
</dbReference>
<evidence type="ECO:0000256" key="2">
    <source>
        <dbReference type="ARBA" id="ARBA00022723"/>
    </source>
</evidence>
<dbReference type="GO" id="GO:0051537">
    <property type="term" value="F:2 iron, 2 sulfur cluster binding"/>
    <property type="evidence" value="ECO:0007669"/>
    <property type="project" value="UniProtKB-KW"/>
</dbReference>
<name>A0A2T2XDW1_9FIRM</name>
<keyword evidence="3" id="KW-0408">Iron</keyword>
<keyword evidence="4" id="KW-0411">Iron-sulfur</keyword>
<organism evidence="8 9">
    <name type="scientific">Sulfobacillus benefaciens</name>
    <dbReference type="NCBI Taxonomy" id="453960"/>
    <lineage>
        <taxon>Bacteria</taxon>
        <taxon>Bacillati</taxon>
        <taxon>Bacillota</taxon>
        <taxon>Clostridia</taxon>
        <taxon>Eubacteriales</taxon>
        <taxon>Clostridiales Family XVII. Incertae Sedis</taxon>
        <taxon>Sulfobacillus</taxon>
    </lineage>
</organism>
<keyword evidence="1" id="KW-0001">2Fe-2S</keyword>
<dbReference type="PANTHER" id="PTHR21496">
    <property type="entry name" value="FERREDOXIN-RELATED"/>
    <property type="match status" value="1"/>
</dbReference>
<comment type="caution">
    <text evidence="8">The sequence shown here is derived from an EMBL/GenBank/DDBJ whole genome shotgun (WGS) entry which is preliminary data.</text>
</comment>
<dbReference type="PROSITE" id="PS51296">
    <property type="entry name" value="RIESKE"/>
    <property type="match status" value="1"/>
</dbReference>
<accession>A0A2T2XDW1</accession>